<dbReference type="OrthoDB" id="5513188at2"/>
<evidence type="ECO:0000313" key="1">
    <source>
        <dbReference type="EMBL" id="AWV89829.1"/>
    </source>
</evidence>
<proteinExistence type="predicted"/>
<dbReference type="PROSITE" id="PS51257">
    <property type="entry name" value="PROKAR_LIPOPROTEIN"/>
    <property type="match status" value="1"/>
</dbReference>
<accession>A0A2Z4FLH0</accession>
<gene>
    <name evidence="1" type="ORF">DN745_10950</name>
</gene>
<dbReference type="EMBL" id="CP030032">
    <property type="protein sequence ID" value="AWV89829.1"/>
    <property type="molecule type" value="Genomic_DNA"/>
</dbReference>
<keyword evidence="2" id="KW-1185">Reference proteome</keyword>
<name>A0A2Z4FLH0_9DELT</name>
<dbReference type="RefSeq" id="WP_111334783.1">
    <property type="nucleotide sequence ID" value="NZ_CP030032.1"/>
</dbReference>
<organism evidence="1 2">
    <name type="scientific">Bradymonas sediminis</name>
    <dbReference type="NCBI Taxonomy" id="1548548"/>
    <lineage>
        <taxon>Bacteria</taxon>
        <taxon>Deltaproteobacteria</taxon>
        <taxon>Bradymonadales</taxon>
        <taxon>Bradymonadaceae</taxon>
        <taxon>Bradymonas</taxon>
    </lineage>
</organism>
<evidence type="ECO:0000313" key="2">
    <source>
        <dbReference type="Proteomes" id="UP000249799"/>
    </source>
</evidence>
<reference evidence="1 2" key="1">
    <citation type="submission" date="2018-06" db="EMBL/GenBank/DDBJ databases">
        <title>Lujinxingia sediminis gen. nov. sp. nov., a new facultative anaerobic member of the class Deltaproteobacteria, and proposal of Lujinxingaceae fam. nov.</title>
        <authorList>
            <person name="Guo L.-Y."/>
            <person name="Li C.-M."/>
            <person name="Wang S."/>
            <person name="Du Z.-J."/>
        </authorList>
    </citation>
    <scope>NUCLEOTIDE SEQUENCE [LARGE SCALE GENOMIC DNA]</scope>
    <source>
        <strain evidence="1 2">FA350</strain>
    </source>
</reference>
<sequence length="423" mass="43752">MKRVYWMIFLVAMFAFGFGSGCLITDGNSAGGDCCVNYEKCETVCDFTGNCRQSCWFEELCSDTCGGEAGEPGGEDSLDFCYHDGDCAGAEICVNNLCRVPTTTERGEAGLCQACQTNSDCADPDALCVLLGDEDAGGETVCTTPCGSGCGEGFECKTIAGSSQCLPKADANGVRSCANVPELECVTARDCAAGESCVNNECEAPETAECSASNPCATGETCRLGECVEDNAPECADRNDCATGQTCESGECVGGDETCVFNSECAEGAMCVNGKCFSDCSVDEECGRYEYCRQGLCQPSECSGTQDCAGDEVCVDAICQPACDPNTSSDSCGEGYICADGGFCDRDPNVECRTSAECLRAEICIEGQCESPCTCNTDCAGGEVCNLDSGTCEVPADGGPESCDSVCDCVSGEQCVANECVAG</sequence>
<dbReference type="KEGG" id="bsed:DN745_10950"/>
<protein>
    <submittedName>
        <fullName evidence="1">Uncharacterized protein</fullName>
    </submittedName>
</protein>
<dbReference type="AlphaFoldDB" id="A0A2Z4FLH0"/>
<dbReference type="Proteomes" id="UP000249799">
    <property type="component" value="Chromosome"/>
</dbReference>